<sequence>MDVDESNGGSANAARQQTNRKRQSPRVNNRMLPWTPPSTVKPRLEGDDRMVARNYDAKDPIVPWGLRHRDHCDTIWCRDKNACINKHKRAMFYPQQPQQFDAQGVTLREDGPLYLRTQQQQHAQA</sequence>
<evidence type="ECO:0000313" key="3">
    <source>
        <dbReference type="Proteomes" id="UP001527925"/>
    </source>
</evidence>
<proteinExistence type="predicted"/>
<feature type="region of interest" description="Disordered" evidence="1">
    <location>
        <begin position="1"/>
        <end position="46"/>
    </location>
</feature>
<dbReference type="Proteomes" id="UP001527925">
    <property type="component" value="Unassembled WGS sequence"/>
</dbReference>
<evidence type="ECO:0000256" key="1">
    <source>
        <dbReference type="SAM" id="MobiDB-lite"/>
    </source>
</evidence>
<accession>A0ABR4NEC0</accession>
<comment type="caution">
    <text evidence="2">The sequence shown here is derived from an EMBL/GenBank/DDBJ whole genome shotgun (WGS) entry which is preliminary data.</text>
</comment>
<organism evidence="2 3">
    <name type="scientific">Polyrhizophydium stewartii</name>
    <dbReference type="NCBI Taxonomy" id="2732419"/>
    <lineage>
        <taxon>Eukaryota</taxon>
        <taxon>Fungi</taxon>
        <taxon>Fungi incertae sedis</taxon>
        <taxon>Chytridiomycota</taxon>
        <taxon>Chytridiomycota incertae sedis</taxon>
        <taxon>Chytridiomycetes</taxon>
        <taxon>Rhizophydiales</taxon>
        <taxon>Rhizophydiales incertae sedis</taxon>
        <taxon>Polyrhizophydium</taxon>
    </lineage>
</organism>
<dbReference type="EMBL" id="JADGIZ020000009">
    <property type="protein sequence ID" value="KAL2917809.1"/>
    <property type="molecule type" value="Genomic_DNA"/>
</dbReference>
<keyword evidence="3" id="KW-1185">Reference proteome</keyword>
<protein>
    <submittedName>
        <fullName evidence="2">Uncharacterized protein</fullName>
    </submittedName>
</protein>
<feature type="compositionally biased region" description="Polar residues" evidence="1">
    <location>
        <begin position="7"/>
        <end position="17"/>
    </location>
</feature>
<reference evidence="2 3" key="1">
    <citation type="submission" date="2023-09" db="EMBL/GenBank/DDBJ databases">
        <title>Pangenome analysis of Batrachochytrium dendrobatidis and related Chytrids.</title>
        <authorList>
            <person name="Yacoub M.N."/>
            <person name="Stajich J.E."/>
            <person name="James T.Y."/>
        </authorList>
    </citation>
    <scope>NUCLEOTIDE SEQUENCE [LARGE SCALE GENOMIC DNA]</scope>
    <source>
        <strain evidence="2 3">JEL0888</strain>
    </source>
</reference>
<gene>
    <name evidence="2" type="ORF">HK105_202682</name>
</gene>
<evidence type="ECO:0000313" key="2">
    <source>
        <dbReference type="EMBL" id="KAL2917809.1"/>
    </source>
</evidence>
<name>A0ABR4NEC0_9FUNG</name>